<feature type="region of interest" description="Disordered" evidence="2">
    <location>
        <begin position="340"/>
        <end position="377"/>
    </location>
</feature>
<dbReference type="InterPro" id="IPR002156">
    <property type="entry name" value="RNaseH_domain"/>
</dbReference>
<feature type="non-terminal residue" evidence="4">
    <location>
        <position position="1800"/>
    </location>
</feature>
<feature type="compositionally biased region" description="Basic and acidic residues" evidence="2">
    <location>
        <begin position="439"/>
        <end position="451"/>
    </location>
</feature>
<dbReference type="EMBL" id="CAUYUJ010016303">
    <property type="protein sequence ID" value="CAK0863825.1"/>
    <property type="molecule type" value="Genomic_DNA"/>
</dbReference>
<evidence type="ECO:0000259" key="3">
    <source>
        <dbReference type="PROSITE" id="PS50879"/>
    </source>
</evidence>
<gene>
    <name evidence="4" type="ORF">PCOR1329_LOCUS51867</name>
</gene>
<dbReference type="Proteomes" id="UP001189429">
    <property type="component" value="Unassembled WGS sequence"/>
</dbReference>
<feature type="compositionally biased region" description="Basic residues" evidence="2">
    <location>
        <begin position="33"/>
        <end position="45"/>
    </location>
</feature>
<dbReference type="InterPro" id="IPR036691">
    <property type="entry name" value="Endo/exonu/phosph_ase_sf"/>
</dbReference>
<dbReference type="InterPro" id="IPR036397">
    <property type="entry name" value="RNaseH_sf"/>
</dbReference>
<feature type="region of interest" description="Disordered" evidence="2">
    <location>
        <begin position="439"/>
        <end position="489"/>
    </location>
</feature>
<dbReference type="Gene3D" id="3.60.10.10">
    <property type="entry name" value="Endonuclease/exonuclease/phosphatase"/>
    <property type="match status" value="1"/>
</dbReference>
<dbReference type="SUPFAM" id="SSF53098">
    <property type="entry name" value="Ribonuclease H-like"/>
    <property type="match status" value="1"/>
</dbReference>
<keyword evidence="5" id="KW-1185">Reference proteome</keyword>
<protein>
    <recommendedName>
        <fullName evidence="3">RNase H type-1 domain-containing protein</fullName>
    </recommendedName>
</protein>
<sequence length="1800" mass="199577">MGCGGPSQGADWRSAAPWHTRQHQPHGGWQRRTPSKPRQRQTSQKRRGEYIVCPQCPPGESWVHTKRAGTPGWEGCETCTYKWPKHADITDTDKLAAKQALATLGLDEDNLRAMQAAETLAMPPALVPAPAEPASPEPKLGERLEAAALRWRQAQQSQEKITGQLAQLDKRRQEMLGKLDETTDEVIDAKIQLDELQSEVNKAGGGSPAPPPLQQQQDAEDPWGDVPELSEQDLEFLDPEAKTTCAHAAALARQAKEVYSAAKDQSTSIKHLAVTLKELQAKVTAKKRRRVGDGERGDTEEAKVEVNEEAAEVPIDCAKCDFSNAEDVKKYLNQTSTIKARQREAKAQEVASKEQDDKGKQARSGASAGGWGQPGIAVNNSTAASAAAAQEAHRLEETETARQALQVFFGNCSQYNDAAKAFVEGAQCYDLIGLSEHHLARPQRDAEEQRLRRYGRRPLHSWTPATSSRRAAERPGQAERREGTHGGTRWLRRNDLNTFCRLPDKTGKGAFHNQLNDATVALIRLRHCTLAFISCCLNCSNGLAGNSGTKLGNILRVTRSLGVPWIMVGDFNCTPEEMASPRWPQALKCKILAPDADLTCASGKGRVLDYLIYSHSARPFIKSVDVVRQVPWGPRLGLRIQLAARPGEVQVRIPRLPRKFEIPTVETQITKGVKRAQRDRQQYEAAVEEGLDHDELADIQHLLSETYTKKHPAFCADDAWANAKEYAAQCQLGEPPPWAQSSLAYRASPVCANRLGDKYGHWAMAAEKMLADLCRLTELKKVCLKTKGTSGQRAAIEHVIIHARKQIRGGQKVADDDPSEDSIALRSTEALVHSQRLPDPDDEQDEWETIAEVIRQRAASHNKKAWQETRSAVRHWTEQALQASMGEGHRYLSKPERKDLSEVTIDPLDGHPEGDLQEGVNLRTAAWGRRWQRDTDSQELQAVMKDLRAKAEAANCNRRPNEVVDLDKALRQFKKTTGRGTDQWRPAELAALPTPARQELIDLINDCEATLSWPHQFYHVWHQLLRKKDSAVAGEERPIGLFPILVRVWGRLTKHEVGQWCDERAAFWDAAVAGSSALQAFTVAACLDEAAARGRAAEAWASLFLDLEKFYDNINLAKLIKKADALEYPPVELYLCTLMYVAPRVARASGCIHANNAARMMPYDILELAHRTAPKAWPRQYVDDVQIRAEGACSIVGQQIATSAASIIRSCEADQLPISGKSTLVASRPAVRDAVGATAAAMGLTLTQADAMKARAEAADMAGIKAGHRCTATVLILTHGDKEPWTANVIRQLREWVRTWRSNEDLRDHLREAWHRVQNHLNSVTKRGRWMAATGPMAALQLILEILDWKGQVEDAIKDAAISLPWSQAGRHPEGQGLQRGADISALQSSARFFRKLERHQEAGALEASACAAVWTNQKCHAAGYRARPTCTRCQLRVDDTPFHRLYECPATDDINHQWIASTAALAARARAVKDDPLEHAFWVRGILPNEMCPVDPPPDWGSLDDTHWAVGNFGARIREARTVAATVAYTDGSATSGDKRIARAGWGMALELPEDAGIDIDDYPSWFDILDGPQTVAATELAAIFWTLKLTHGQLTIVTDSQMVTDGRRSYNYAHPEGPLARWWQRIHDAIRERVGGIRDVTVIKCYSDIDVTTIQKTRQSMRVTRGNELADGCAQRGAEIAANCVPPQAFHTRKQVEEETGHRMHKRTDGKWACLECSKGPGKYSIIDWVRTHGCSSLPMVANNSGRATKVPTMEYATLMKQGPIHQTHNMSYLHGQCWCWRCGAMGSLTADGKSRML</sequence>
<feature type="region of interest" description="Disordered" evidence="2">
    <location>
        <begin position="1"/>
        <end position="49"/>
    </location>
</feature>
<dbReference type="SUPFAM" id="SSF56219">
    <property type="entry name" value="DNase I-like"/>
    <property type="match status" value="1"/>
</dbReference>
<evidence type="ECO:0000256" key="1">
    <source>
        <dbReference type="SAM" id="Coils"/>
    </source>
</evidence>
<evidence type="ECO:0000313" key="4">
    <source>
        <dbReference type="EMBL" id="CAK0863825.1"/>
    </source>
</evidence>
<feature type="compositionally biased region" description="Basic and acidic residues" evidence="2">
    <location>
        <begin position="341"/>
        <end position="360"/>
    </location>
</feature>
<evidence type="ECO:0000256" key="2">
    <source>
        <dbReference type="SAM" id="MobiDB-lite"/>
    </source>
</evidence>
<keyword evidence="1" id="KW-0175">Coiled coil</keyword>
<reference evidence="4" key="1">
    <citation type="submission" date="2023-10" db="EMBL/GenBank/DDBJ databases">
        <authorList>
            <person name="Chen Y."/>
            <person name="Shah S."/>
            <person name="Dougan E. K."/>
            <person name="Thang M."/>
            <person name="Chan C."/>
        </authorList>
    </citation>
    <scope>NUCLEOTIDE SEQUENCE [LARGE SCALE GENOMIC DNA]</scope>
</reference>
<evidence type="ECO:0000313" key="5">
    <source>
        <dbReference type="Proteomes" id="UP001189429"/>
    </source>
</evidence>
<feature type="coiled-coil region" evidence="1">
    <location>
        <begin position="165"/>
        <end position="199"/>
    </location>
</feature>
<feature type="region of interest" description="Disordered" evidence="2">
    <location>
        <begin position="200"/>
        <end position="226"/>
    </location>
</feature>
<feature type="compositionally biased region" description="Basic and acidic residues" evidence="2">
    <location>
        <begin position="470"/>
        <end position="484"/>
    </location>
</feature>
<feature type="domain" description="RNase H type-1" evidence="3">
    <location>
        <begin position="1523"/>
        <end position="1681"/>
    </location>
</feature>
<dbReference type="InterPro" id="IPR012337">
    <property type="entry name" value="RNaseH-like_sf"/>
</dbReference>
<proteinExistence type="predicted"/>
<comment type="caution">
    <text evidence="4">The sequence shown here is derived from an EMBL/GenBank/DDBJ whole genome shotgun (WGS) entry which is preliminary data.</text>
</comment>
<organism evidence="4 5">
    <name type="scientific">Prorocentrum cordatum</name>
    <dbReference type="NCBI Taxonomy" id="2364126"/>
    <lineage>
        <taxon>Eukaryota</taxon>
        <taxon>Sar</taxon>
        <taxon>Alveolata</taxon>
        <taxon>Dinophyceae</taxon>
        <taxon>Prorocentrales</taxon>
        <taxon>Prorocentraceae</taxon>
        <taxon>Prorocentrum</taxon>
    </lineage>
</organism>
<name>A0ABN9UUQ1_9DINO</name>
<dbReference type="Gene3D" id="3.30.420.10">
    <property type="entry name" value="Ribonuclease H-like superfamily/Ribonuclease H"/>
    <property type="match status" value="1"/>
</dbReference>
<accession>A0ABN9UUQ1</accession>
<dbReference type="PROSITE" id="PS50879">
    <property type="entry name" value="RNASE_H_1"/>
    <property type="match status" value="1"/>
</dbReference>